<sequence length="85" mass="9929">MLIIFVHVLNYECFAFSNRLYEITNCISKINEAIPMNKGLFVIKVVIRKMVKNVTKIANDILNCLDMIYSFKFLLFFTTNNSLLN</sequence>
<reference evidence="1" key="1">
    <citation type="submission" date="2013-12" db="EMBL/GenBank/DDBJ databases">
        <title>A Varibaculum cambriense genome reconstructed from a premature infant gut community with otherwise low bacterial novelty that shifts toward anaerobic metabolism during the third week of life.</title>
        <authorList>
            <person name="Brown C.T."/>
            <person name="Sharon I."/>
            <person name="Thomas B.C."/>
            <person name="Castelle C.J."/>
            <person name="Morowitz M.J."/>
            <person name="Banfield J.F."/>
        </authorList>
    </citation>
    <scope>NUCLEOTIDE SEQUENCE</scope>
</reference>
<organism evidence="1">
    <name type="scientific">human gut metagenome</name>
    <dbReference type="NCBI Taxonomy" id="408170"/>
    <lineage>
        <taxon>unclassified sequences</taxon>
        <taxon>metagenomes</taxon>
        <taxon>organismal metagenomes</taxon>
    </lineage>
</organism>
<name>W1Y181_9ZZZZ</name>
<dbReference type="EMBL" id="AZMM01010186">
    <property type="protein sequence ID" value="ETJ35430.1"/>
    <property type="molecule type" value="Genomic_DNA"/>
</dbReference>
<dbReference type="AlphaFoldDB" id="W1Y181"/>
<comment type="caution">
    <text evidence="1">The sequence shown here is derived from an EMBL/GenBank/DDBJ whole genome shotgun (WGS) entry which is preliminary data.</text>
</comment>
<gene>
    <name evidence="1" type="ORF">Q604_UNBC10186G0002</name>
</gene>
<protein>
    <submittedName>
        <fullName evidence="1">Uncharacterized protein</fullName>
    </submittedName>
</protein>
<proteinExistence type="predicted"/>
<accession>W1Y181</accession>
<evidence type="ECO:0000313" key="1">
    <source>
        <dbReference type="EMBL" id="ETJ35430.1"/>
    </source>
</evidence>